<accession>A0A1G7VRW2</accession>
<reference evidence="2 3" key="2">
    <citation type="submission" date="2016-10" db="EMBL/GenBank/DDBJ databases">
        <authorList>
            <person name="Varghese N."/>
            <person name="Submissions S."/>
        </authorList>
    </citation>
    <scope>NUCLEOTIDE SEQUENCE</scope>
    <source>
        <strain evidence="2">BP1-145</strain>
        <strain evidence="3">BP1-148</strain>
    </source>
</reference>
<protein>
    <submittedName>
        <fullName evidence="2">Uncharacterized protein</fullName>
    </submittedName>
</protein>
<keyword evidence="3" id="KW-1185">Reference proteome</keyword>
<dbReference type="AlphaFoldDB" id="A0A1H0KT38"/>
<dbReference type="STRING" id="645274.SAMN04487901_10698"/>
<organism evidence="2 4">
    <name type="scientific">Prevotella communis</name>
    <dbReference type="NCBI Taxonomy" id="2913614"/>
    <lineage>
        <taxon>Bacteria</taxon>
        <taxon>Pseudomonadati</taxon>
        <taxon>Bacteroidota</taxon>
        <taxon>Bacteroidia</taxon>
        <taxon>Bacteroidales</taxon>
        <taxon>Prevotellaceae</taxon>
        <taxon>Prevotella</taxon>
    </lineage>
</organism>
<gene>
    <name evidence="2" type="ORF">SAMN04487900_1307</name>
    <name evidence="1" type="ORF">SAMN04487901_10698</name>
</gene>
<evidence type="ECO:0000313" key="4">
    <source>
        <dbReference type="Proteomes" id="UP000199134"/>
    </source>
</evidence>
<dbReference type="Proteomes" id="UP000198779">
    <property type="component" value="Unassembled WGS sequence"/>
</dbReference>
<name>A0A1H0KT38_9BACT</name>
<dbReference type="RefSeq" id="WP_091816669.1">
    <property type="nucleotide sequence ID" value="NZ_FNCQ01000006.1"/>
</dbReference>
<dbReference type="OrthoDB" id="2047848at2"/>
<evidence type="ECO:0000313" key="1">
    <source>
        <dbReference type="EMBL" id="SDG62483.1"/>
    </source>
</evidence>
<evidence type="ECO:0000313" key="3">
    <source>
        <dbReference type="Proteomes" id="UP000198779"/>
    </source>
</evidence>
<reference evidence="1 4" key="1">
    <citation type="submission" date="2016-10" db="EMBL/GenBank/DDBJ databases">
        <authorList>
            <person name="de Groot N.N."/>
        </authorList>
    </citation>
    <scope>NUCLEOTIDE SEQUENCE [LARGE SCALE GENOMIC DNA]</scope>
    <source>
        <strain evidence="4">BP1-145</strain>
        <strain evidence="1">BP1-148</strain>
    </source>
</reference>
<sequence length="298" mass="34151">MQKEFFISSIVTADKAGYEFLCELYKDMHDVENEDIYINFEKCKKIEANLSAVLGAIFDKRTKEGCSVFINSPQYAGVRRILSRNKFLQAFDIQTTNEDRENFIEYKRFGISDTQAFKEYIDKELIQKERFPNCTNKAKIRIIESIYEIFANAVSHGGCDYVYCCGEVHPRDSKTMLDMTFVNLGLSVVDNVNRYMQEKMLPIIPSCEALNWAFVEGHTTKQDTGGLGLSILRQFVGLNNGIIQMISGDAMLEIEGDNHKDTQLAKWFPGTIVTVEFNCDDDKTYLMTDELPDKNNLF</sequence>
<dbReference type="EMBL" id="FNCQ01000006">
    <property type="protein sequence ID" value="SDG62483.1"/>
    <property type="molecule type" value="Genomic_DNA"/>
</dbReference>
<dbReference type="Proteomes" id="UP000199134">
    <property type="component" value="Unassembled WGS sequence"/>
</dbReference>
<dbReference type="EMBL" id="FNIW01000030">
    <property type="protein sequence ID" value="SDO59109.1"/>
    <property type="molecule type" value="Genomic_DNA"/>
</dbReference>
<evidence type="ECO:0000313" key="2">
    <source>
        <dbReference type="EMBL" id="SDO59109.1"/>
    </source>
</evidence>
<proteinExistence type="predicted"/>
<accession>A0A1H0KT38</accession>